<organism evidence="1 2">
    <name type="scientific">Naganishia onofrii</name>
    <dbReference type="NCBI Taxonomy" id="1851511"/>
    <lineage>
        <taxon>Eukaryota</taxon>
        <taxon>Fungi</taxon>
        <taxon>Dikarya</taxon>
        <taxon>Basidiomycota</taxon>
        <taxon>Agaricomycotina</taxon>
        <taxon>Tremellomycetes</taxon>
        <taxon>Filobasidiales</taxon>
        <taxon>Filobasidiaceae</taxon>
        <taxon>Naganishia</taxon>
    </lineage>
</organism>
<evidence type="ECO:0000313" key="2">
    <source>
        <dbReference type="Proteomes" id="UP001234202"/>
    </source>
</evidence>
<keyword evidence="2" id="KW-1185">Reference proteome</keyword>
<gene>
    <name evidence="1" type="ORF">QFC24_000593</name>
</gene>
<protein>
    <submittedName>
        <fullName evidence="1">Uncharacterized protein</fullName>
    </submittedName>
</protein>
<reference evidence="1" key="1">
    <citation type="submission" date="2023-04" db="EMBL/GenBank/DDBJ databases">
        <title>Draft Genome sequencing of Naganishia species isolated from polar environments using Oxford Nanopore Technology.</title>
        <authorList>
            <person name="Leo P."/>
            <person name="Venkateswaran K."/>
        </authorList>
    </citation>
    <scope>NUCLEOTIDE SEQUENCE</scope>
    <source>
        <strain evidence="1">DBVPG 5303</strain>
    </source>
</reference>
<evidence type="ECO:0000313" key="1">
    <source>
        <dbReference type="EMBL" id="KAJ9128300.1"/>
    </source>
</evidence>
<accession>A0ACC2XX78</accession>
<sequence>MCLAIVQQSVKDVVVDLQCDSLIQYDKIGTSNYFWSFSSAAGASRQAALSKEKAELGALQAKESEFETALREAEQGREDSQMRRDLLSRLDTARQNQKALKVELEVYGAADPIKFAEKKRAVQLAKEASLLWTGANNLGETKLRMLTFFLLVQDNTMILFKMAKDTLGVECSDLRQHLGIGKRPCRMIDERIGD</sequence>
<dbReference type="EMBL" id="JASBWV010000001">
    <property type="protein sequence ID" value="KAJ9128300.1"/>
    <property type="molecule type" value="Genomic_DNA"/>
</dbReference>
<name>A0ACC2XX78_9TREE</name>
<proteinExistence type="predicted"/>
<comment type="caution">
    <text evidence="1">The sequence shown here is derived from an EMBL/GenBank/DDBJ whole genome shotgun (WGS) entry which is preliminary data.</text>
</comment>
<dbReference type="Proteomes" id="UP001234202">
    <property type="component" value="Unassembled WGS sequence"/>
</dbReference>